<sequence length="284" mass="32418">MLDKLTTSNQNESKGLSVFGVQTAGLSITLLAADRPTPYITRIIKIKDLSISSDESHFTRSILPLIVLIWQFKQQILKVKEQVLSTQKRNYPKDTSEWLNACLNYDDVAVMPVTSTSTEYVNKRRKNLNDITGINERLPELEVKKLLDLKSYQAYHQTLKNNQSEAEAQGTVEIENGLKQRKKKAPAKVRGAYISYSPEQAQELLGNACLAARDALLEAFHEIGSITLSALHRHLILHAYLTLEKLEPIVSSRTALSNLKPRRNKFLEWKNDENMNWHENLHFH</sequence>
<evidence type="ECO:0000313" key="1">
    <source>
        <dbReference type="EMBL" id="ORE00755.1"/>
    </source>
</evidence>
<dbReference type="Proteomes" id="UP000242414">
    <property type="component" value="Unassembled WGS sequence"/>
</dbReference>
<dbReference type="VEuPathDB" id="FungiDB:BCV72DRAFT_339863"/>
<name>A0A1X0QLY0_RHIZD</name>
<reference evidence="1" key="1">
    <citation type="journal article" date="2016" name="Proc. Natl. Acad. Sci. U.S.A.">
        <title>Lipid metabolic changes in an early divergent fungus govern the establishment of a mutualistic symbiosis with endobacteria.</title>
        <authorList>
            <person name="Lastovetsky O.A."/>
            <person name="Gaspar M.L."/>
            <person name="Mondo S.J."/>
            <person name="LaButti K.M."/>
            <person name="Sandor L."/>
            <person name="Grigoriev I.V."/>
            <person name="Henry S.A."/>
            <person name="Pawlowska T.E."/>
        </authorList>
    </citation>
    <scope>NUCLEOTIDE SEQUENCE [LARGE SCALE GENOMIC DNA]</scope>
    <source>
        <strain evidence="1">ATCC 52814</strain>
    </source>
</reference>
<proteinExistence type="predicted"/>
<protein>
    <submittedName>
        <fullName evidence="1">Uncharacterized protein</fullName>
    </submittedName>
</protein>
<dbReference type="AlphaFoldDB" id="A0A1X0QLY0"/>
<accession>A0A1X0QLY0</accession>
<dbReference type="EMBL" id="KV922306">
    <property type="protein sequence ID" value="ORE00755.1"/>
    <property type="molecule type" value="Genomic_DNA"/>
</dbReference>
<gene>
    <name evidence="1" type="ORF">BCV72DRAFT_339863</name>
</gene>
<dbReference type="OrthoDB" id="5340906at2759"/>
<organism evidence="1">
    <name type="scientific">Rhizopus microsporus var. microsporus</name>
    <dbReference type="NCBI Taxonomy" id="86635"/>
    <lineage>
        <taxon>Eukaryota</taxon>
        <taxon>Fungi</taxon>
        <taxon>Fungi incertae sedis</taxon>
        <taxon>Mucoromycota</taxon>
        <taxon>Mucoromycotina</taxon>
        <taxon>Mucoromycetes</taxon>
        <taxon>Mucorales</taxon>
        <taxon>Mucorineae</taxon>
        <taxon>Rhizopodaceae</taxon>
        <taxon>Rhizopus</taxon>
    </lineage>
</organism>